<dbReference type="Proteomes" id="UP000189513">
    <property type="component" value="Unassembled WGS sequence"/>
</dbReference>
<keyword evidence="3" id="KW-1185">Reference proteome</keyword>
<sequence>MAENLATFLQWAKANGAVTHPGIDFKHDENSGTSAIWTSSDAFDSTEDLIEVPSELTINPTLAEAFFGKDMVPSGNRNGLTQLLLAKLRFDTNDTVTSGKNLSEFFKPYLNILPSGKESGCPHFWDGDEIALLQKTDVPARLLRETREAMTLWHTTISALPESLRPETYNEDITFYKTGIESKELVFASYYNNPIGWTSFPAFLWAHVMFTSRGFPYFLGDHKARDLNEAMLLPVFDLLNHNAKTEVKWGVKDEDAAVKIFTFKTEQKLRKGDEIWNSYGPKTNEELLLGYGFVVDGNEAEKAMLVLQLPESEIIRANNDGLNLPSGPIYHTLTREDPLPENLITLFMLLSRLNSTGSFKNLRNRLEALQRLPDILGQKLEVHKFGKAKGSIPPSIVKTVKIYKSNQKQIFQLAFEKAAKLEKELLKQYKPLSFKTVFKNDKTFANSLLVVFGITSYEQLAKSDDLDRALILWIIRCANKKHYDDTNVLPLWINQKFQDIARKIKITKEDVQENIPLYKALFPNLEQRVPEIYKKGDWSIKNFIIAERVIKELCFTREASKEVFFIEEIKL</sequence>
<reference evidence="3" key="2">
    <citation type="journal article" date="2017" name="Genome Announc.">
        <title>Genome sequences of Cyberlindnera fabianii 65, Pichia kudriavzevii 129, and Saccharomyces cerevisiae 131 isolated from fermented masau fruits in Zimbabwe.</title>
        <authorList>
            <person name="van Rijswijck I.M.H."/>
            <person name="Derks M.F.L."/>
            <person name="Abee T."/>
            <person name="de Ridder D."/>
            <person name="Smid E.J."/>
        </authorList>
    </citation>
    <scope>NUCLEOTIDE SEQUENCE [LARGE SCALE GENOMIC DNA]</scope>
    <source>
        <strain evidence="3">65</strain>
    </source>
</reference>
<proteinExistence type="predicted"/>
<dbReference type="VEuPathDB" id="FungiDB:BON22_4537"/>
<dbReference type="AlphaFoldDB" id="A0A061AX59"/>
<reference evidence="2" key="3">
    <citation type="submission" date="2017-01" db="EMBL/GenBank/DDBJ databases">
        <authorList>
            <person name="Mah S.A."/>
            <person name="Swanson W.J."/>
            <person name="Moy G.W."/>
            <person name="Vacquier V.D."/>
        </authorList>
    </citation>
    <scope>NUCLEOTIDE SEQUENCE [LARGE SCALE GENOMIC DNA]</scope>
    <source>
        <strain evidence="2">65</strain>
    </source>
</reference>
<evidence type="ECO:0000313" key="1">
    <source>
        <dbReference type="EMBL" id="CDR39299.1"/>
    </source>
</evidence>
<dbReference type="GO" id="GO:0016279">
    <property type="term" value="F:protein-lysine N-methyltransferase activity"/>
    <property type="evidence" value="ECO:0007669"/>
    <property type="project" value="TreeGrafter"/>
</dbReference>
<dbReference type="STRING" id="36022.A0A061AX59"/>
<dbReference type="Gene3D" id="3.90.1410.10">
    <property type="entry name" value="set domain protein methyltransferase, domain 1"/>
    <property type="match status" value="1"/>
</dbReference>
<dbReference type="OMA" id="WGIRQFI"/>
<dbReference type="InterPro" id="IPR050600">
    <property type="entry name" value="SETD3_SETD6_MTase"/>
</dbReference>
<protein>
    <submittedName>
        <fullName evidence="1">CYFA0S03e01904g1_1</fullName>
    </submittedName>
    <submittedName>
        <fullName evidence="2">Protein-lysine N-methyltransferase EFM1</fullName>
    </submittedName>
</protein>
<evidence type="ECO:0000313" key="3">
    <source>
        <dbReference type="Proteomes" id="UP000189513"/>
    </source>
</evidence>
<reference evidence="1" key="1">
    <citation type="journal article" date="2014" name="Genome Announc.">
        <title>Genome sequence of the yeast Cyberlindnera fabianii (Hansenula fabianii).</title>
        <authorList>
            <person name="Freel K.C."/>
            <person name="Sarilar V."/>
            <person name="Neuveglise C."/>
            <person name="Devillers H."/>
            <person name="Friedrich A."/>
            <person name="Schacherer J."/>
        </authorList>
    </citation>
    <scope>NUCLEOTIDE SEQUENCE</scope>
    <source>
        <strain evidence="1">YJS4271</strain>
    </source>
</reference>
<dbReference type="OrthoDB" id="42889at2759"/>
<evidence type="ECO:0000313" key="2">
    <source>
        <dbReference type="EMBL" id="ONH65659.1"/>
    </source>
</evidence>
<dbReference type="PANTHER" id="PTHR13271:SF147">
    <property type="entry name" value="PROTEIN-LYSINE N-METHYLTRANSFERASE EFM1-RELATED"/>
    <property type="match status" value="1"/>
</dbReference>
<dbReference type="EMBL" id="MPUK01000010">
    <property type="protein sequence ID" value="ONH65659.1"/>
    <property type="molecule type" value="Genomic_DNA"/>
</dbReference>
<dbReference type="PANTHER" id="PTHR13271">
    <property type="entry name" value="UNCHARACTERIZED PUTATIVE METHYLTRANSFERASE"/>
    <property type="match status" value="1"/>
</dbReference>
<accession>A0A061AX59</accession>
<dbReference type="GO" id="GO:0005634">
    <property type="term" value="C:nucleus"/>
    <property type="evidence" value="ECO:0007669"/>
    <property type="project" value="TreeGrafter"/>
</dbReference>
<dbReference type="GO" id="GO:0032259">
    <property type="term" value="P:methylation"/>
    <property type="evidence" value="ECO:0007669"/>
    <property type="project" value="UniProtKB-KW"/>
</dbReference>
<keyword evidence="2" id="KW-0808">Transferase</keyword>
<gene>
    <name evidence="2" type="ORF">BON22_4537</name>
    <name evidence="1" type="ORF">CYFA0S_03e01904g</name>
</gene>
<name>A0A061AX59_CYBFA</name>
<dbReference type="InterPro" id="IPR046341">
    <property type="entry name" value="SET_dom_sf"/>
</dbReference>
<dbReference type="EMBL" id="LK052888">
    <property type="protein sequence ID" value="CDR39299.1"/>
    <property type="molecule type" value="Genomic_DNA"/>
</dbReference>
<keyword evidence="2" id="KW-0489">Methyltransferase</keyword>
<organism evidence="1">
    <name type="scientific">Cyberlindnera fabianii</name>
    <name type="common">Yeast</name>
    <name type="synonym">Hansenula fabianii</name>
    <dbReference type="NCBI Taxonomy" id="36022"/>
    <lineage>
        <taxon>Eukaryota</taxon>
        <taxon>Fungi</taxon>
        <taxon>Dikarya</taxon>
        <taxon>Ascomycota</taxon>
        <taxon>Saccharomycotina</taxon>
        <taxon>Saccharomycetes</taxon>
        <taxon>Phaffomycetales</taxon>
        <taxon>Phaffomycetaceae</taxon>
        <taxon>Cyberlindnera</taxon>
    </lineage>
</organism>
<dbReference type="SUPFAM" id="SSF82199">
    <property type="entry name" value="SET domain"/>
    <property type="match status" value="1"/>
</dbReference>